<evidence type="ECO:0000256" key="1">
    <source>
        <dbReference type="SAM" id="Phobius"/>
    </source>
</evidence>
<dbReference type="Pfam" id="PF10615">
    <property type="entry name" value="DUF2470"/>
    <property type="match status" value="1"/>
</dbReference>
<dbReference type="InterPro" id="IPR037119">
    <property type="entry name" value="Haem_oxidase_HugZ-like_sf"/>
</dbReference>
<keyword evidence="4" id="KW-1185">Reference proteome</keyword>
<feature type="transmembrane region" description="Helical" evidence="1">
    <location>
        <begin position="201"/>
        <end position="221"/>
    </location>
</feature>
<sequence length="237" mass="27026">MSVRSTKKADPVTPHEKELLDYVNNRKEDLLLMATYYANAKFAYQCKATEIDSTGLTIQYVDKNLEGDLVQKDVRIQYEEPASNKEFARERILKLIKEARVSLGLDIDKTYIPPGRTPPKLFFLPSTTMMQIISTLWALAIFMALPIRLPLRLELWRFKAGGVEQFQLMLVAALIMHLVESLAVIGIGIWTKFPRKELVKWWVLVIPFGVAALGPFVKTAAKRKFAEDAKSKEVKIQ</sequence>
<dbReference type="AlphaFoldDB" id="A0AAD5X1P7"/>
<keyword evidence="1" id="KW-0812">Transmembrane</keyword>
<keyword evidence="1" id="KW-0472">Membrane</keyword>
<name>A0AAD5X1P7_9FUNG</name>
<comment type="caution">
    <text evidence="3">The sequence shown here is derived from an EMBL/GenBank/DDBJ whole genome shotgun (WGS) entry which is preliminary data.</text>
</comment>
<protein>
    <recommendedName>
        <fullName evidence="2">DUF2470 domain-containing protein</fullName>
    </recommendedName>
</protein>
<evidence type="ECO:0000313" key="4">
    <source>
        <dbReference type="Proteomes" id="UP001212841"/>
    </source>
</evidence>
<accession>A0AAD5X1P7</accession>
<dbReference type="InterPro" id="IPR019595">
    <property type="entry name" value="DUF2470"/>
</dbReference>
<dbReference type="Proteomes" id="UP001212841">
    <property type="component" value="Unassembled WGS sequence"/>
</dbReference>
<feature type="transmembrane region" description="Helical" evidence="1">
    <location>
        <begin position="128"/>
        <end position="147"/>
    </location>
</feature>
<dbReference type="Gene3D" id="3.20.180.10">
    <property type="entry name" value="PNP-oxidase-like"/>
    <property type="match status" value="1"/>
</dbReference>
<dbReference type="EMBL" id="JADGJD010000368">
    <property type="protein sequence ID" value="KAJ3051682.1"/>
    <property type="molecule type" value="Genomic_DNA"/>
</dbReference>
<feature type="domain" description="DUF2470" evidence="2">
    <location>
        <begin position="23"/>
        <end position="94"/>
    </location>
</feature>
<evidence type="ECO:0000259" key="2">
    <source>
        <dbReference type="Pfam" id="PF10615"/>
    </source>
</evidence>
<feature type="transmembrane region" description="Helical" evidence="1">
    <location>
        <begin position="168"/>
        <end position="189"/>
    </location>
</feature>
<gene>
    <name evidence="3" type="ORF">HK097_007288</name>
</gene>
<reference evidence="3" key="1">
    <citation type="submission" date="2020-05" db="EMBL/GenBank/DDBJ databases">
        <title>Phylogenomic resolution of chytrid fungi.</title>
        <authorList>
            <person name="Stajich J.E."/>
            <person name="Amses K."/>
            <person name="Simmons R."/>
            <person name="Seto K."/>
            <person name="Myers J."/>
            <person name="Bonds A."/>
            <person name="Quandt C.A."/>
            <person name="Barry K."/>
            <person name="Liu P."/>
            <person name="Grigoriev I."/>
            <person name="Longcore J.E."/>
            <person name="James T.Y."/>
        </authorList>
    </citation>
    <scope>NUCLEOTIDE SEQUENCE</scope>
    <source>
        <strain evidence="3">JEL0318</strain>
    </source>
</reference>
<organism evidence="3 4">
    <name type="scientific">Rhizophlyctis rosea</name>
    <dbReference type="NCBI Taxonomy" id="64517"/>
    <lineage>
        <taxon>Eukaryota</taxon>
        <taxon>Fungi</taxon>
        <taxon>Fungi incertae sedis</taxon>
        <taxon>Chytridiomycota</taxon>
        <taxon>Chytridiomycota incertae sedis</taxon>
        <taxon>Chytridiomycetes</taxon>
        <taxon>Rhizophlyctidales</taxon>
        <taxon>Rhizophlyctidaceae</taxon>
        <taxon>Rhizophlyctis</taxon>
    </lineage>
</organism>
<evidence type="ECO:0000313" key="3">
    <source>
        <dbReference type="EMBL" id="KAJ3051682.1"/>
    </source>
</evidence>
<proteinExistence type="predicted"/>
<keyword evidence="1" id="KW-1133">Transmembrane helix</keyword>